<comment type="caution">
    <text evidence="2">The sequence shown here is derived from an EMBL/GenBank/DDBJ whole genome shotgun (WGS) entry which is preliminary data.</text>
</comment>
<keyword evidence="3" id="KW-1185">Reference proteome</keyword>
<evidence type="ECO:0000313" key="2">
    <source>
        <dbReference type="EMBL" id="GAA1101791.1"/>
    </source>
</evidence>
<feature type="domain" description="Peptidoglycan binding-like" evidence="1">
    <location>
        <begin position="123"/>
        <end position="158"/>
    </location>
</feature>
<protein>
    <recommendedName>
        <fullName evidence="1">Peptidoglycan binding-like domain-containing protein</fullName>
    </recommendedName>
</protein>
<accession>A0ABP4EER5</accession>
<dbReference type="Gene3D" id="1.10.101.10">
    <property type="entry name" value="PGBD-like superfamily/PGBD"/>
    <property type="match status" value="1"/>
</dbReference>
<evidence type="ECO:0000259" key="1">
    <source>
        <dbReference type="Pfam" id="PF01471"/>
    </source>
</evidence>
<dbReference type="EMBL" id="BAAALG010000008">
    <property type="protein sequence ID" value="GAA1101791.1"/>
    <property type="molecule type" value="Genomic_DNA"/>
</dbReference>
<sequence length="372" mass="38493">MAGVLVTALLTTAMGYIAGSRVRSPQEAAASARPPATSEIFVEVRKGSIQHRARFEGAVMWHKEFSVESATVGSAARPIVTRVPLAKNVGFDAGAVLLEIADRPVIALQGSVPMLRDLASGARGPDVTRLQEALADAGHYHGVVDGRFGALTEAALRSVYEAAGYTVPLRSGRGRENAAPRAPVALASELTFVPSLPGTLLSYPAGLGEEVEGAVATLGMGGLVVTTEMTADWLPALKQGGDRVRITIEGAGRRRLRGQVTGFSRPHLVDGERLVRVGLSPVVGRLRPGAFDAGVQVEISERKGPEGLKVPLSAIFVSAESGDFVRVLGGDGSIAVAPVQVKVTGNGSAIVEARQRGALAVGDRVAVGLAAP</sequence>
<dbReference type="Pfam" id="PF01471">
    <property type="entry name" value="PG_binding_1"/>
    <property type="match status" value="1"/>
</dbReference>
<dbReference type="SUPFAM" id="SSF47090">
    <property type="entry name" value="PGBD-like"/>
    <property type="match status" value="1"/>
</dbReference>
<dbReference type="RefSeq" id="WP_343993955.1">
    <property type="nucleotide sequence ID" value="NZ_BAAALG010000008.1"/>
</dbReference>
<reference evidence="3" key="1">
    <citation type="journal article" date="2019" name="Int. J. Syst. Evol. Microbiol.">
        <title>The Global Catalogue of Microorganisms (GCM) 10K type strain sequencing project: providing services to taxonomists for standard genome sequencing and annotation.</title>
        <authorList>
            <consortium name="The Broad Institute Genomics Platform"/>
            <consortium name="The Broad Institute Genome Sequencing Center for Infectious Disease"/>
            <person name="Wu L."/>
            <person name="Ma J."/>
        </authorList>
    </citation>
    <scope>NUCLEOTIDE SEQUENCE [LARGE SCALE GENOMIC DNA]</scope>
    <source>
        <strain evidence="3">JCM 13008</strain>
    </source>
</reference>
<name>A0ABP4EER5_9ACTN</name>
<dbReference type="InterPro" id="IPR036366">
    <property type="entry name" value="PGBDSf"/>
</dbReference>
<evidence type="ECO:0000313" key="3">
    <source>
        <dbReference type="Proteomes" id="UP001501581"/>
    </source>
</evidence>
<proteinExistence type="predicted"/>
<dbReference type="Proteomes" id="UP001501581">
    <property type="component" value="Unassembled WGS sequence"/>
</dbReference>
<dbReference type="InterPro" id="IPR036365">
    <property type="entry name" value="PGBD-like_sf"/>
</dbReference>
<organism evidence="2 3">
    <name type="scientific">Nocardioides dubius</name>
    <dbReference type="NCBI Taxonomy" id="317019"/>
    <lineage>
        <taxon>Bacteria</taxon>
        <taxon>Bacillati</taxon>
        <taxon>Actinomycetota</taxon>
        <taxon>Actinomycetes</taxon>
        <taxon>Propionibacteriales</taxon>
        <taxon>Nocardioidaceae</taxon>
        <taxon>Nocardioides</taxon>
    </lineage>
</organism>
<dbReference type="Gene3D" id="2.40.420.20">
    <property type="match status" value="1"/>
</dbReference>
<dbReference type="InterPro" id="IPR002477">
    <property type="entry name" value="Peptidoglycan-bd-like"/>
</dbReference>
<gene>
    <name evidence="2" type="ORF">GCM10009668_20190</name>
</gene>